<keyword evidence="8" id="KW-0472">Membrane</keyword>
<proteinExistence type="inferred from homology"/>
<evidence type="ECO:0000256" key="4">
    <source>
        <dbReference type="ARBA" id="ARBA00023002"/>
    </source>
</evidence>
<dbReference type="PANTHER" id="PTHR24287:SF17">
    <property type="entry name" value="P450, PUTATIVE (EUROFUNG)-RELATED"/>
    <property type="match status" value="1"/>
</dbReference>
<dbReference type="AlphaFoldDB" id="A0A9W9JXK2"/>
<organism evidence="9 10">
    <name type="scientific">Penicillium argentinense</name>
    <dbReference type="NCBI Taxonomy" id="1131581"/>
    <lineage>
        <taxon>Eukaryota</taxon>
        <taxon>Fungi</taxon>
        <taxon>Dikarya</taxon>
        <taxon>Ascomycota</taxon>
        <taxon>Pezizomycotina</taxon>
        <taxon>Eurotiomycetes</taxon>
        <taxon>Eurotiomycetidae</taxon>
        <taxon>Eurotiales</taxon>
        <taxon>Aspergillaceae</taxon>
        <taxon>Penicillium</taxon>
    </lineage>
</organism>
<dbReference type="SUPFAM" id="SSF48264">
    <property type="entry name" value="Cytochrome P450"/>
    <property type="match status" value="1"/>
</dbReference>
<evidence type="ECO:0000256" key="1">
    <source>
        <dbReference type="ARBA" id="ARBA00001971"/>
    </source>
</evidence>
<dbReference type="Gene3D" id="1.10.630.10">
    <property type="entry name" value="Cytochrome P450"/>
    <property type="match status" value="1"/>
</dbReference>
<keyword evidence="7" id="KW-0349">Heme</keyword>
<evidence type="ECO:0000256" key="6">
    <source>
        <dbReference type="ARBA" id="ARBA00023033"/>
    </source>
</evidence>
<dbReference type="Proteomes" id="UP001149074">
    <property type="component" value="Unassembled WGS sequence"/>
</dbReference>
<dbReference type="InterPro" id="IPR001128">
    <property type="entry name" value="Cyt_P450"/>
</dbReference>
<gene>
    <name evidence="9" type="ORF">N7532_010360</name>
</gene>
<dbReference type="GeneID" id="81361830"/>
<dbReference type="OrthoDB" id="1470350at2759"/>
<dbReference type="GO" id="GO:0004497">
    <property type="term" value="F:monooxygenase activity"/>
    <property type="evidence" value="ECO:0007669"/>
    <property type="project" value="UniProtKB-KW"/>
</dbReference>
<dbReference type="Pfam" id="PF00067">
    <property type="entry name" value="p450"/>
    <property type="match status" value="1"/>
</dbReference>
<dbReference type="RefSeq" id="XP_056470267.1">
    <property type="nucleotide sequence ID" value="XM_056622851.1"/>
</dbReference>
<evidence type="ECO:0000256" key="3">
    <source>
        <dbReference type="ARBA" id="ARBA00022723"/>
    </source>
</evidence>
<keyword evidence="6" id="KW-0503">Monooxygenase</keyword>
<keyword evidence="3 7" id="KW-0479">Metal-binding</keyword>
<evidence type="ECO:0000256" key="2">
    <source>
        <dbReference type="ARBA" id="ARBA00010617"/>
    </source>
</evidence>
<evidence type="ECO:0000313" key="10">
    <source>
        <dbReference type="Proteomes" id="UP001149074"/>
    </source>
</evidence>
<protein>
    <recommendedName>
        <fullName evidence="11">Cytochrome P450</fullName>
    </recommendedName>
</protein>
<reference evidence="9" key="1">
    <citation type="submission" date="2022-11" db="EMBL/GenBank/DDBJ databases">
        <authorList>
            <person name="Petersen C."/>
        </authorList>
    </citation>
    <scope>NUCLEOTIDE SEQUENCE</scope>
    <source>
        <strain evidence="9">IBT 30761</strain>
    </source>
</reference>
<comment type="cofactor">
    <cofactor evidence="1 7">
        <name>heme</name>
        <dbReference type="ChEBI" id="CHEBI:30413"/>
    </cofactor>
</comment>
<feature type="transmembrane region" description="Helical" evidence="8">
    <location>
        <begin position="145"/>
        <end position="164"/>
    </location>
</feature>
<dbReference type="GO" id="GO:0020037">
    <property type="term" value="F:heme binding"/>
    <property type="evidence" value="ECO:0007669"/>
    <property type="project" value="InterPro"/>
</dbReference>
<dbReference type="PRINTS" id="PR00463">
    <property type="entry name" value="EP450I"/>
</dbReference>
<dbReference type="InterPro" id="IPR047146">
    <property type="entry name" value="Cyt_P450_E_CYP52_fungi"/>
</dbReference>
<reference evidence="9" key="2">
    <citation type="journal article" date="2023" name="IMA Fungus">
        <title>Comparative genomic study of the Penicillium genus elucidates a diverse pangenome and 15 lateral gene transfer events.</title>
        <authorList>
            <person name="Petersen C."/>
            <person name="Sorensen T."/>
            <person name="Nielsen M.R."/>
            <person name="Sondergaard T.E."/>
            <person name="Sorensen J.L."/>
            <person name="Fitzpatrick D.A."/>
            <person name="Frisvad J.C."/>
            <person name="Nielsen K.L."/>
        </authorList>
    </citation>
    <scope>NUCLEOTIDE SEQUENCE</scope>
    <source>
        <strain evidence="9">IBT 30761</strain>
    </source>
</reference>
<evidence type="ECO:0000256" key="7">
    <source>
        <dbReference type="PIRSR" id="PIRSR602401-1"/>
    </source>
</evidence>
<dbReference type="InterPro" id="IPR036396">
    <property type="entry name" value="Cyt_P450_sf"/>
</dbReference>
<dbReference type="GO" id="GO:0043386">
    <property type="term" value="P:mycotoxin biosynthetic process"/>
    <property type="evidence" value="ECO:0007669"/>
    <property type="project" value="UniProtKB-ARBA"/>
</dbReference>
<keyword evidence="8" id="KW-0812">Transmembrane</keyword>
<sequence length="537" mass="61239">MGSNEKYEYVFEETIENRRLAGQHQALKIGMGKLVLAPLHVSHKGLRILDTGTSDGYWLADFRHSLAHPESYELTAGGAELSGTMAQILAANLLDLVHQRLTLFGLGTKSKECVLELMKIVKPGGWIQLMAAFSLLNAIKAKQNSLSTLIIVNTSLILFAYFLISRSLLFIRRRRFSRENGCKPLLARYKDRLFEISFIIENAKAFKQKAYLSKFTSRYFTIAHTHEVLDLGGRGVFTIHPLKIKTMLSLKFKTTPCVVDPSVENAETIDLLPLFFRFTMNSSTEFLFGTSSHTLTEGGDQIFSDSFVYGLYDIALGMRLGPWQRFRRTDPKAVEAHRFCREDVDKHRKLRDELLSLLLAGRDTTASLISSLFFSLAKRPDIWRKLREEIITELNGQKPTYDQVRNLKYAKYCVNETLRLYPSVPNNAKMATKDTILPVGGGPDGNAPILIEKGTMVIYTVYVMHHRKDLFGEDAEEFRPERWVKNDFIWQYLPFSGSPRVCLGQQYASTETLYVLVRFTQEFEEINIGMERIGPKI</sequence>
<dbReference type="PANTHER" id="PTHR24287">
    <property type="entry name" value="P450, PUTATIVE (EUROFUNG)-RELATED"/>
    <property type="match status" value="1"/>
</dbReference>
<evidence type="ECO:0000313" key="9">
    <source>
        <dbReference type="EMBL" id="KAJ5085589.1"/>
    </source>
</evidence>
<keyword evidence="5 7" id="KW-0408">Iron</keyword>
<dbReference type="InterPro" id="IPR002401">
    <property type="entry name" value="Cyt_P450_E_grp-I"/>
</dbReference>
<comment type="caution">
    <text evidence="9">The sequence shown here is derived from an EMBL/GenBank/DDBJ whole genome shotgun (WGS) entry which is preliminary data.</text>
</comment>
<evidence type="ECO:0000256" key="5">
    <source>
        <dbReference type="ARBA" id="ARBA00023004"/>
    </source>
</evidence>
<feature type="binding site" description="axial binding residue" evidence="7">
    <location>
        <position position="502"/>
    </location>
    <ligand>
        <name>heme</name>
        <dbReference type="ChEBI" id="CHEBI:30413"/>
    </ligand>
    <ligandPart>
        <name>Fe</name>
        <dbReference type="ChEBI" id="CHEBI:18248"/>
    </ligandPart>
</feature>
<dbReference type="GO" id="GO:0016705">
    <property type="term" value="F:oxidoreductase activity, acting on paired donors, with incorporation or reduction of molecular oxygen"/>
    <property type="evidence" value="ECO:0007669"/>
    <property type="project" value="InterPro"/>
</dbReference>
<keyword evidence="8" id="KW-1133">Transmembrane helix</keyword>
<evidence type="ECO:0008006" key="11">
    <source>
        <dbReference type="Google" id="ProtNLM"/>
    </source>
</evidence>
<name>A0A9W9JXK2_9EURO</name>
<dbReference type="GO" id="GO:0005506">
    <property type="term" value="F:iron ion binding"/>
    <property type="evidence" value="ECO:0007669"/>
    <property type="project" value="InterPro"/>
</dbReference>
<dbReference type="EMBL" id="JAPQKI010000010">
    <property type="protein sequence ID" value="KAJ5085589.1"/>
    <property type="molecule type" value="Genomic_DNA"/>
</dbReference>
<accession>A0A9W9JXK2</accession>
<dbReference type="PRINTS" id="PR00385">
    <property type="entry name" value="P450"/>
</dbReference>
<keyword evidence="4" id="KW-0560">Oxidoreductase</keyword>
<keyword evidence="10" id="KW-1185">Reference proteome</keyword>
<evidence type="ECO:0000256" key="8">
    <source>
        <dbReference type="SAM" id="Phobius"/>
    </source>
</evidence>
<comment type="similarity">
    <text evidence="2">Belongs to the cytochrome P450 family.</text>
</comment>